<dbReference type="InterPro" id="IPR036746">
    <property type="entry name" value="TT1725-like_sf"/>
</dbReference>
<gene>
    <name evidence="1" type="ORF">ODE01S_11560</name>
</gene>
<dbReference type="AlphaFoldDB" id="A0A511RLA7"/>
<dbReference type="InterPro" id="IPR007546">
    <property type="entry name" value="DUF503"/>
</dbReference>
<dbReference type="OrthoDB" id="26053at2"/>
<protein>
    <recommendedName>
        <fullName evidence="3">DUF503 domain-containing protein</fullName>
    </recommendedName>
</protein>
<evidence type="ECO:0000313" key="1">
    <source>
        <dbReference type="EMBL" id="GEM89722.1"/>
    </source>
</evidence>
<dbReference type="SUPFAM" id="SSF103007">
    <property type="entry name" value="Hypothetical protein TT1725"/>
    <property type="match status" value="1"/>
</dbReference>
<evidence type="ECO:0000313" key="2">
    <source>
        <dbReference type="Proteomes" id="UP000321827"/>
    </source>
</evidence>
<evidence type="ECO:0008006" key="3">
    <source>
        <dbReference type="Google" id="ProtNLM"/>
    </source>
</evidence>
<dbReference type="PANTHER" id="PTHR36441:SF1">
    <property type="entry name" value="DUF503 DOMAIN-CONTAINING PROTEIN"/>
    <property type="match status" value="1"/>
</dbReference>
<proteinExistence type="predicted"/>
<dbReference type="Proteomes" id="UP000321827">
    <property type="component" value="Unassembled WGS sequence"/>
</dbReference>
<dbReference type="EMBL" id="BJXN01000006">
    <property type="protein sequence ID" value="GEM89722.1"/>
    <property type="molecule type" value="Genomic_DNA"/>
</dbReference>
<name>A0A511RLA7_9DEIN</name>
<dbReference type="RefSeq" id="WP_147146785.1">
    <property type="nucleotide sequence ID" value="NZ_BJXN01000006.1"/>
</dbReference>
<reference evidence="1 2" key="1">
    <citation type="submission" date="2019-07" db="EMBL/GenBank/DDBJ databases">
        <title>Whole genome shotgun sequence of Oceanithermus desulfurans NBRC 100063.</title>
        <authorList>
            <person name="Hosoyama A."/>
            <person name="Uohara A."/>
            <person name="Ohji S."/>
            <person name="Ichikawa N."/>
        </authorList>
    </citation>
    <scope>NUCLEOTIDE SEQUENCE [LARGE SCALE GENOMIC DNA]</scope>
    <source>
        <strain evidence="1 2">NBRC 100063</strain>
    </source>
</reference>
<dbReference type="PANTHER" id="PTHR36441">
    <property type="entry name" value="HYPOTHETICAL CYTOSOLIC PROTEIN"/>
    <property type="match status" value="1"/>
</dbReference>
<dbReference type="Gene3D" id="3.30.70.1120">
    <property type="entry name" value="TT1725-like"/>
    <property type="match status" value="1"/>
</dbReference>
<dbReference type="Pfam" id="PF04456">
    <property type="entry name" value="DUF503"/>
    <property type="match status" value="1"/>
</dbReference>
<accession>A0A511RLA7</accession>
<organism evidence="1 2">
    <name type="scientific">Oceanithermus desulfurans NBRC 100063</name>
    <dbReference type="NCBI Taxonomy" id="1227550"/>
    <lineage>
        <taxon>Bacteria</taxon>
        <taxon>Thermotogati</taxon>
        <taxon>Deinococcota</taxon>
        <taxon>Deinococci</taxon>
        <taxon>Thermales</taxon>
        <taxon>Thermaceae</taxon>
        <taxon>Oceanithermus</taxon>
    </lineage>
</organism>
<sequence>MKTYVGVFTARLETPWVGSLKEKRAVIRPVMERIKARFPVSAARVAGLNEHAWEQVGFSVVGGDAEWVNGVLDAVERFLYAAGEYRVVVLAREVLVFDGTLPAASER</sequence>
<comment type="caution">
    <text evidence="1">The sequence shown here is derived from an EMBL/GenBank/DDBJ whole genome shotgun (WGS) entry which is preliminary data.</text>
</comment>